<gene>
    <name evidence="2" type="ORF">C8N24_4441</name>
</gene>
<feature type="compositionally biased region" description="Basic and acidic residues" evidence="1">
    <location>
        <begin position="129"/>
        <end position="141"/>
    </location>
</feature>
<evidence type="ECO:0000313" key="2">
    <source>
        <dbReference type="EMBL" id="RKQ86429.1"/>
    </source>
</evidence>
<evidence type="ECO:0000313" key="3">
    <source>
        <dbReference type="Proteomes" id="UP000278962"/>
    </source>
</evidence>
<dbReference type="AlphaFoldDB" id="A0A660L0J6"/>
<protein>
    <submittedName>
        <fullName evidence="2">Uncharacterized protein DUF3618</fullName>
    </submittedName>
</protein>
<proteinExistence type="predicted"/>
<dbReference type="EMBL" id="RBIL01000002">
    <property type="protein sequence ID" value="RKQ86429.1"/>
    <property type="molecule type" value="Genomic_DNA"/>
</dbReference>
<dbReference type="InterPro" id="IPR022062">
    <property type="entry name" value="DUF3618"/>
</dbReference>
<feature type="compositionally biased region" description="Low complexity" evidence="1">
    <location>
        <begin position="144"/>
        <end position="153"/>
    </location>
</feature>
<dbReference type="Pfam" id="PF12277">
    <property type="entry name" value="DUF3618"/>
    <property type="match status" value="1"/>
</dbReference>
<keyword evidence="3" id="KW-1185">Reference proteome</keyword>
<accession>A0A660L0J6</accession>
<comment type="caution">
    <text evidence="2">The sequence shown here is derived from an EMBL/GenBank/DDBJ whole genome shotgun (WGS) entry which is preliminary data.</text>
</comment>
<dbReference type="Proteomes" id="UP000278962">
    <property type="component" value="Unassembled WGS sequence"/>
</dbReference>
<feature type="region of interest" description="Disordered" evidence="1">
    <location>
        <begin position="129"/>
        <end position="183"/>
    </location>
</feature>
<reference evidence="2 3" key="1">
    <citation type="submission" date="2018-10" db="EMBL/GenBank/DDBJ databases">
        <title>Genomic Encyclopedia of Archaeal and Bacterial Type Strains, Phase II (KMG-II): from individual species to whole genera.</title>
        <authorList>
            <person name="Goeker M."/>
        </authorList>
    </citation>
    <scope>NUCLEOTIDE SEQUENCE [LARGE SCALE GENOMIC DNA]</scope>
    <source>
        <strain evidence="2 3">DSM 14954</strain>
    </source>
</reference>
<sequence length="183" mass="19286">MGEDPDRIRREIEQTRAEMGETVDALGYKTDVKARAKDSIQDKKESVMGVASSAKERLVGAGQTVGDKTPDTEQVKGQAKKAVSVAQSNPLGLAVGAVAVGFLAGMLVPATRVEDEKLGQISDDVIDRAKETGQEALERGKQVAQEAAQSAQETAKESGQQHAEELKGSAQDHAQEAASSARS</sequence>
<evidence type="ECO:0000256" key="1">
    <source>
        <dbReference type="SAM" id="MobiDB-lite"/>
    </source>
</evidence>
<organism evidence="2 3">
    <name type="scientific">Solirubrobacter pauli</name>
    <dbReference type="NCBI Taxonomy" id="166793"/>
    <lineage>
        <taxon>Bacteria</taxon>
        <taxon>Bacillati</taxon>
        <taxon>Actinomycetota</taxon>
        <taxon>Thermoleophilia</taxon>
        <taxon>Solirubrobacterales</taxon>
        <taxon>Solirubrobacteraceae</taxon>
        <taxon>Solirubrobacter</taxon>
    </lineage>
</organism>
<dbReference type="OrthoDB" id="3218417at2"/>
<name>A0A660L0J6_9ACTN</name>